<evidence type="ECO:0000259" key="9">
    <source>
        <dbReference type="Pfam" id="PF00881"/>
    </source>
</evidence>
<dbReference type="Pfam" id="PF00881">
    <property type="entry name" value="Nitroreductase"/>
    <property type="match status" value="1"/>
</dbReference>
<dbReference type="SUPFAM" id="SSF55469">
    <property type="entry name" value="FMN-dependent nitroreductase-like"/>
    <property type="match status" value="1"/>
</dbReference>
<dbReference type="EC" id="1.-.-.-" evidence="7"/>
<evidence type="ECO:0000256" key="5">
    <source>
        <dbReference type="ARBA" id="ARBA00023002"/>
    </source>
</evidence>
<evidence type="ECO:0000256" key="1">
    <source>
        <dbReference type="ARBA" id="ARBA00007118"/>
    </source>
</evidence>
<dbReference type="OrthoDB" id="9804207at2"/>
<protein>
    <recommendedName>
        <fullName evidence="7">Putative NAD(P)H nitroreductase</fullName>
        <ecNumber evidence="7">1.-.-.-</ecNumber>
    </recommendedName>
</protein>
<reference evidence="11" key="1">
    <citation type="submission" date="2018-07" db="EMBL/GenBank/DDBJ databases">
        <authorList>
            <person name="Liu B.-T."/>
            <person name="Du Z."/>
        </authorList>
    </citation>
    <scope>NUCLEOTIDE SEQUENCE [LARGE SCALE GENOMIC DNA]</scope>
    <source>
        <strain evidence="11">XYN52</strain>
    </source>
</reference>
<comment type="caution">
    <text evidence="10">The sequence shown here is derived from an EMBL/GenBank/DDBJ whole genome shotgun (WGS) entry which is preliminary data.</text>
</comment>
<dbReference type="EMBL" id="QQNH01000002">
    <property type="protein sequence ID" value="RDE10336.1"/>
    <property type="molecule type" value="Genomic_DNA"/>
</dbReference>
<evidence type="ECO:0000256" key="3">
    <source>
        <dbReference type="ARBA" id="ARBA00022643"/>
    </source>
</evidence>
<evidence type="ECO:0000313" key="11">
    <source>
        <dbReference type="Proteomes" id="UP000253759"/>
    </source>
</evidence>
<dbReference type="Proteomes" id="UP000253759">
    <property type="component" value="Unassembled WGS sequence"/>
</dbReference>
<dbReference type="CDD" id="cd02135">
    <property type="entry name" value="YdjA-like"/>
    <property type="match status" value="1"/>
</dbReference>
<keyword evidence="3 7" id="KW-0288">FMN</keyword>
<evidence type="ECO:0000256" key="8">
    <source>
        <dbReference type="PIRSR" id="PIRSR000232-1"/>
    </source>
</evidence>
<sequence>MSINTAVRDYLLTRRTVTAPFLAEPGPDAAQIEEMLTIASRVPDHGKLARWRFVLYEGAAREAVGERLHEIARAKWPERSEEQLEAERRQFLPAPLTVGVISTAAPHVKIPEFEQLMAAGNACFNLCHAANALGFGAHWVTRWFAFDKTAAAMLGAKEGEQFVGFVHIGTPQTTLEDRERPDAKALTTRWVAG</sequence>
<comment type="similarity">
    <text evidence="1 7">Belongs to the nitroreductase family.</text>
</comment>
<keyword evidence="4 7" id="KW-0521">NADP</keyword>
<dbReference type="InterPro" id="IPR000415">
    <property type="entry name" value="Nitroreductase-like"/>
</dbReference>
<keyword evidence="6 7" id="KW-0520">NAD</keyword>
<feature type="binding site" evidence="8">
    <location>
        <position position="45"/>
    </location>
    <ligand>
        <name>FMN</name>
        <dbReference type="ChEBI" id="CHEBI:58210"/>
        <note>ligand shared between dimeric partners</note>
    </ligand>
</feature>
<evidence type="ECO:0000256" key="4">
    <source>
        <dbReference type="ARBA" id="ARBA00022857"/>
    </source>
</evidence>
<feature type="domain" description="Nitroreductase" evidence="9">
    <location>
        <begin position="13"/>
        <end position="169"/>
    </location>
</feature>
<organism evidence="10 11">
    <name type="scientific">Pelagibacterium lacus</name>
    <dbReference type="NCBI Taxonomy" id="2282655"/>
    <lineage>
        <taxon>Bacteria</taxon>
        <taxon>Pseudomonadati</taxon>
        <taxon>Pseudomonadota</taxon>
        <taxon>Alphaproteobacteria</taxon>
        <taxon>Hyphomicrobiales</taxon>
        <taxon>Devosiaceae</taxon>
        <taxon>Pelagibacterium</taxon>
    </lineage>
</organism>
<accession>A0A369W6M2</accession>
<dbReference type="RefSeq" id="WP_114644628.1">
    <property type="nucleotide sequence ID" value="NZ_QQNH01000002.1"/>
</dbReference>
<evidence type="ECO:0000256" key="7">
    <source>
        <dbReference type="PIRNR" id="PIRNR000232"/>
    </source>
</evidence>
<dbReference type="PANTHER" id="PTHR43821">
    <property type="entry name" value="NAD(P)H NITROREDUCTASE YDJA-RELATED"/>
    <property type="match status" value="1"/>
</dbReference>
<dbReference type="InterPro" id="IPR026021">
    <property type="entry name" value="YdjA-like"/>
</dbReference>
<evidence type="ECO:0000256" key="6">
    <source>
        <dbReference type="ARBA" id="ARBA00023027"/>
    </source>
</evidence>
<feature type="binding site" description="in other chain" evidence="8">
    <location>
        <begin position="139"/>
        <end position="141"/>
    </location>
    <ligand>
        <name>FMN</name>
        <dbReference type="ChEBI" id="CHEBI:58210"/>
        <note>ligand shared between dimeric partners</note>
    </ligand>
</feature>
<dbReference type="PANTHER" id="PTHR43821:SF1">
    <property type="entry name" value="NAD(P)H NITROREDUCTASE YDJA-RELATED"/>
    <property type="match status" value="1"/>
</dbReference>
<keyword evidence="5 7" id="KW-0560">Oxidoreductase</keyword>
<dbReference type="PIRSF" id="PIRSF000232">
    <property type="entry name" value="YdjA"/>
    <property type="match status" value="1"/>
</dbReference>
<dbReference type="InterPro" id="IPR052530">
    <property type="entry name" value="NAD(P)H_nitroreductase"/>
</dbReference>
<proteinExistence type="inferred from homology"/>
<evidence type="ECO:0000313" key="10">
    <source>
        <dbReference type="EMBL" id="RDE10336.1"/>
    </source>
</evidence>
<dbReference type="GO" id="GO:0016491">
    <property type="term" value="F:oxidoreductase activity"/>
    <property type="evidence" value="ECO:0007669"/>
    <property type="project" value="UniProtKB-UniRule"/>
</dbReference>
<feature type="binding site" evidence="8">
    <location>
        <position position="41"/>
    </location>
    <ligand>
        <name>FMN</name>
        <dbReference type="ChEBI" id="CHEBI:58210"/>
        <note>ligand shared between dimeric partners</note>
    </ligand>
</feature>
<keyword evidence="2 7" id="KW-0285">Flavoprotein</keyword>
<dbReference type="Gene3D" id="3.40.109.10">
    <property type="entry name" value="NADH Oxidase"/>
    <property type="match status" value="1"/>
</dbReference>
<comment type="cofactor">
    <cofactor evidence="8">
        <name>FMN</name>
        <dbReference type="ChEBI" id="CHEBI:58210"/>
    </cofactor>
    <text evidence="8">Binds 1 FMN per subunit.</text>
</comment>
<name>A0A369W6M2_9HYPH</name>
<gene>
    <name evidence="10" type="ORF">DVH29_02820</name>
</gene>
<feature type="binding site" description="in other chain" evidence="8">
    <location>
        <begin position="14"/>
        <end position="16"/>
    </location>
    <ligand>
        <name>FMN</name>
        <dbReference type="ChEBI" id="CHEBI:58210"/>
        <note>ligand shared between dimeric partners</note>
    </ligand>
</feature>
<evidence type="ECO:0000256" key="2">
    <source>
        <dbReference type="ARBA" id="ARBA00022630"/>
    </source>
</evidence>
<dbReference type="AlphaFoldDB" id="A0A369W6M2"/>
<dbReference type="InterPro" id="IPR029479">
    <property type="entry name" value="Nitroreductase"/>
</dbReference>
<keyword evidence="11" id="KW-1185">Reference proteome</keyword>